<protein>
    <recommendedName>
        <fullName evidence="3">FeS cluster biogenesis domain-containing protein</fullName>
    </recommendedName>
</protein>
<comment type="caution">
    <text evidence="1">The sequence shown here is derived from an EMBL/GenBank/DDBJ whole genome shotgun (WGS) entry which is preliminary data.</text>
</comment>
<sequence>MKLTIDEKSQAWFEEEMGVSKERGVRFLGKVYGCSPIHEGFSLAVEVDTPNNPFVSVEKNGIIYFVETGDEWFFQGHDLDVVFDEKLKEPSYSYRAIQTA</sequence>
<dbReference type="AlphaFoldDB" id="D0BJW4"/>
<evidence type="ECO:0000313" key="2">
    <source>
        <dbReference type="Proteomes" id="UP000002939"/>
    </source>
</evidence>
<evidence type="ECO:0008006" key="3">
    <source>
        <dbReference type="Google" id="ProtNLM"/>
    </source>
</evidence>
<accession>D0BJW4</accession>
<proteinExistence type="predicted"/>
<keyword evidence="2" id="KW-1185">Reference proteome</keyword>
<reference evidence="1" key="1">
    <citation type="submission" date="2009-09" db="EMBL/GenBank/DDBJ databases">
        <authorList>
            <consortium name="The Broad Institute Genome Sequencing Platform"/>
            <person name="Ward D."/>
            <person name="Feldgarden M."/>
            <person name="Earl A."/>
            <person name="Young S.K."/>
            <person name="Zeng Q."/>
            <person name="Koehrsen M."/>
            <person name="Alvarado L."/>
            <person name="Berlin A."/>
            <person name="Bochicchio J."/>
            <person name="Borenstein D."/>
            <person name="Chapman S.B."/>
            <person name="Chen Z."/>
            <person name="Engels R."/>
            <person name="Freedman E."/>
            <person name="Gellesch M."/>
            <person name="Goldberg J."/>
            <person name="Griggs A."/>
            <person name="Gujja S."/>
            <person name="Heilman E."/>
            <person name="Heiman D."/>
            <person name="Hepburn T."/>
            <person name="Howarth C."/>
            <person name="Jen D."/>
            <person name="Larson L."/>
            <person name="Lewis B."/>
            <person name="Mehta T."/>
            <person name="Park D."/>
            <person name="Pearson M."/>
            <person name="Roberts A."/>
            <person name="Saif S."/>
            <person name="Shea T."/>
            <person name="Shenoy N."/>
            <person name="Sisk P."/>
            <person name="Stolte C."/>
            <person name="Sykes S."/>
            <person name="Thomson T."/>
            <person name="Walk T."/>
            <person name="White J."/>
            <person name="Yandava C."/>
            <person name="Sibley C.D."/>
            <person name="Field T.R."/>
            <person name="Grinwis M."/>
            <person name="Eshaghurshan C.S."/>
            <person name="Surette M.G."/>
            <person name="Haas B."/>
            <person name="Nusbaum C."/>
            <person name="Birren B."/>
        </authorList>
    </citation>
    <scope>NUCLEOTIDE SEQUENCE [LARGE SCALE GENOMIC DNA]</scope>
    <source>
        <strain evidence="1">ATCC 700633</strain>
    </source>
</reference>
<dbReference type="EMBL" id="ACRF02000014">
    <property type="protein sequence ID" value="EEW93367.1"/>
    <property type="molecule type" value="Genomic_DNA"/>
</dbReference>
<dbReference type="RefSeq" id="WP_006702523.1">
    <property type="nucleotide sequence ID" value="NZ_KI391971.1"/>
</dbReference>
<name>D0BJW4_9LACT</name>
<organism evidence="1 2">
    <name type="scientific">Granulicatella elegans ATCC 700633</name>
    <dbReference type="NCBI Taxonomy" id="626369"/>
    <lineage>
        <taxon>Bacteria</taxon>
        <taxon>Bacillati</taxon>
        <taxon>Bacillota</taxon>
        <taxon>Bacilli</taxon>
        <taxon>Lactobacillales</taxon>
        <taxon>Carnobacteriaceae</taxon>
        <taxon>Granulicatella</taxon>
    </lineage>
</organism>
<dbReference type="Proteomes" id="UP000002939">
    <property type="component" value="Unassembled WGS sequence"/>
</dbReference>
<dbReference type="InterPro" id="IPR035903">
    <property type="entry name" value="HesB-like_dom_sf"/>
</dbReference>
<dbReference type="OrthoDB" id="1645729at2"/>
<dbReference type="HOGENOM" id="CLU_163967_2_1_9"/>
<dbReference type="STRING" id="626369.HMPREF0446_00249"/>
<evidence type="ECO:0000313" key="1">
    <source>
        <dbReference type="EMBL" id="EEW93367.1"/>
    </source>
</evidence>
<dbReference type="eggNOG" id="COG4841">
    <property type="taxonomic scope" value="Bacteria"/>
</dbReference>
<dbReference type="SUPFAM" id="SSF89360">
    <property type="entry name" value="HesB-like domain"/>
    <property type="match status" value="1"/>
</dbReference>
<gene>
    <name evidence="1" type="ORF">HMPREF0446_00249</name>
</gene>
<reference evidence="1" key="2">
    <citation type="submission" date="2011-10" db="EMBL/GenBank/DDBJ databases">
        <title>The Genome Sequence of Granulicatella elegans ATCC 700633.</title>
        <authorList>
            <consortium name="The Broad Institute Genome Sequencing Platform"/>
            <consortium name="The Broad Institute Genome Sequencing Center for Infectious Disease"/>
            <person name="Earl A."/>
            <person name="Ward D."/>
            <person name="Feldgarden M."/>
            <person name="Gevers D."/>
            <person name="Sibley C.D."/>
            <person name="Field T.R."/>
            <person name="Grinwis M."/>
            <person name="Eshaghurshan C.S."/>
            <person name="Surette M.G."/>
            <person name="Young S.K."/>
            <person name="Zeng Q."/>
            <person name="Gargeya S."/>
            <person name="Fitzgerald M."/>
            <person name="Haas B."/>
            <person name="Abouelleil A."/>
            <person name="Alvarado L."/>
            <person name="Arachchi H.M."/>
            <person name="Berlin A."/>
            <person name="Brown A."/>
            <person name="Chapman S.B."/>
            <person name="Chen Z."/>
            <person name="Dunbar C."/>
            <person name="Freedman E."/>
            <person name="Gearin G."/>
            <person name="Goldberg J."/>
            <person name="Griggs A."/>
            <person name="Gujja S."/>
            <person name="Heiman D."/>
            <person name="Howarth C."/>
            <person name="Larson L."/>
            <person name="Lui A."/>
            <person name="MacDonald P.J.P."/>
            <person name="Montmayeur A."/>
            <person name="Murphy C."/>
            <person name="Neiman D."/>
            <person name="Pearson M."/>
            <person name="Priest M."/>
            <person name="Roberts A."/>
            <person name="Saif S."/>
            <person name="Shea T."/>
            <person name="Shenoy N."/>
            <person name="Sisk P."/>
            <person name="Stolte C."/>
            <person name="Sykes S."/>
            <person name="Wortman J."/>
            <person name="Nusbaum C."/>
            <person name="Birren B."/>
        </authorList>
    </citation>
    <scope>NUCLEOTIDE SEQUENCE [LARGE SCALE GENOMIC DNA]</scope>
    <source>
        <strain evidence="1">ATCC 700633</strain>
    </source>
</reference>